<dbReference type="Gene3D" id="1.10.8.10">
    <property type="entry name" value="DNA helicase RuvA subunit, C-terminal domain"/>
    <property type="match status" value="1"/>
</dbReference>
<comment type="function">
    <text evidence="5">Methylates the class 1 translation termination release factors RF1/PrfA and RF2/PrfB on the glutamine residue of the universally conserved GGQ motif.</text>
</comment>
<dbReference type="GO" id="GO:0032259">
    <property type="term" value="P:methylation"/>
    <property type="evidence" value="ECO:0007669"/>
    <property type="project" value="UniProtKB-KW"/>
</dbReference>
<reference evidence="8 9" key="1">
    <citation type="journal article" date="2015" name="Genome Announc.">
        <title>Genome Assemblies of Three Soil-Associated Devosia species: D. insulae, D. limi, and D. soli.</title>
        <authorList>
            <person name="Hassan Y.I."/>
            <person name="Lepp D."/>
            <person name="Zhou T."/>
        </authorList>
    </citation>
    <scope>NUCLEOTIDE SEQUENCE [LARGE SCALE GENOMIC DNA]</scope>
    <source>
        <strain evidence="8 9">DS-56</strain>
    </source>
</reference>
<keyword evidence="3 5" id="KW-0949">S-adenosyl-L-methionine</keyword>
<evidence type="ECO:0000313" key="8">
    <source>
        <dbReference type="EMBL" id="OEO30571.1"/>
    </source>
</evidence>
<feature type="binding site" evidence="5">
    <location>
        <position position="188"/>
    </location>
    <ligand>
        <name>S-adenosyl-L-methionine</name>
        <dbReference type="ChEBI" id="CHEBI:59789"/>
    </ligand>
</feature>
<dbReference type="PANTHER" id="PTHR18895">
    <property type="entry name" value="HEMK METHYLTRANSFERASE"/>
    <property type="match status" value="1"/>
</dbReference>
<dbReference type="GO" id="GO:0102559">
    <property type="term" value="F:peptide chain release factor N(5)-glutamine methyltransferase activity"/>
    <property type="evidence" value="ECO:0007669"/>
    <property type="project" value="UniProtKB-EC"/>
</dbReference>
<comment type="similarity">
    <text evidence="5">Belongs to the protein N5-glutamine methyltransferase family. PrmC subfamily.</text>
</comment>
<comment type="caution">
    <text evidence="8">The sequence shown here is derived from an EMBL/GenBank/DDBJ whole genome shotgun (WGS) entry which is preliminary data.</text>
</comment>
<dbReference type="InterPro" id="IPR007848">
    <property type="entry name" value="Small_mtfrase_dom"/>
</dbReference>
<dbReference type="AlphaFoldDB" id="A0A1E5XPS5"/>
<comment type="catalytic activity">
    <reaction evidence="4 5">
        <text>L-glutaminyl-[peptide chain release factor] + S-adenosyl-L-methionine = N(5)-methyl-L-glutaminyl-[peptide chain release factor] + S-adenosyl-L-homocysteine + H(+)</text>
        <dbReference type="Rhea" id="RHEA:42896"/>
        <dbReference type="Rhea" id="RHEA-COMP:10271"/>
        <dbReference type="Rhea" id="RHEA-COMP:10272"/>
        <dbReference type="ChEBI" id="CHEBI:15378"/>
        <dbReference type="ChEBI" id="CHEBI:30011"/>
        <dbReference type="ChEBI" id="CHEBI:57856"/>
        <dbReference type="ChEBI" id="CHEBI:59789"/>
        <dbReference type="ChEBI" id="CHEBI:61891"/>
        <dbReference type="EC" id="2.1.1.297"/>
    </reaction>
</comment>
<feature type="binding site" evidence="5">
    <location>
        <position position="172"/>
    </location>
    <ligand>
        <name>S-adenosyl-L-methionine</name>
        <dbReference type="ChEBI" id="CHEBI:59789"/>
    </ligand>
</feature>
<feature type="binding site" evidence="5">
    <location>
        <begin position="120"/>
        <end position="124"/>
    </location>
    <ligand>
        <name>S-adenosyl-L-methionine</name>
        <dbReference type="ChEBI" id="CHEBI:59789"/>
    </ligand>
</feature>
<feature type="binding site" evidence="5">
    <location>
        <position position="143"/>
    </location>
    <ligand>
        <name>S-adenosyl-L-methionine</name>
        <dbReference type="ChEBI" id="CHEBI:59789"/>
    </ligand>
</feature>
<evidence type="ECO:0000256" key="2">
    <source>
        <dbReference type="ARBA" id="ARBA00022679"/>
    </source>
</evidence>
<accession>A0A1E5XPS5</accession>
<evidence type="ECO:0000256" key="1">
    <source>
        <dbReference type="ARBA" id="ARBA00022603"/>
    </source>
</evidence>
<organism evidence="8 9">
    <name type="scientific">Devosia insulae DS-56</name>
    <dbReference type="NCBI Taxonomy" id="1116389"/>
    <lineage>
        <taxon>Bacteria</taxon>
        <taxon>Pseudomonadati</taxon>
        <taxon>Pseudomonadota</taxon>
        <taxon>Alphaproteobacteria</taxon>
        <taxon>Hyphomicrobiales</taxon>
        <taxon>Devosiaceae</taxon>
        <taxon>Devosia</taxon>
    </lineage>
</organism>
<evidence type="ECO:0000259" key="7">
    <source>
        <dbReference type="Pfam" id="PF17827"/>
    </source>
</evidence>
<dbReference type="Pfam" id="PF05175">
    <property type="entry name" value="MTS"/>
    <property type="match status" value="1"/>
</dbReference>
<dbReference type="SUPFAM" id="SSF53335">
    <property type="entry name" value="S-adenosyl-L-methionine-dependent methyltransferases"/>
    <property type="match status" value="1"/>
</dbReference>
<keyword evidence="2 5" id="KW-0808">Transferase</keyword>
<dbReference type="InterPro" id="IPR050320">
    <property type="entry name" value="N5-glutamine_MTase"/>
</dbReference>
<feature type="binding site" evidence="5">
    <location>
        <begin position="188"/>
        <end position="191"/>
    </location>
    <ligand>
        <name>substrate</name>
    </ligand>
</feature>
<dbReference type="NCBIfam" id="TIGR03534">
    <property type="entry name" value="RF_mod_PrmC"/>
    <property type="match status" value="1"/>
</dbReference>
<dbReference type="InterPro" id="IPR040758">
    <property type="entry name" value="PrmC_N"/>
</dbReference>
<dbReference type="PANTHER" id="PTHR18895:SF74">
    <property type="entry name" value="MTRF1L RELEASE FACTOR GLUTAMINE METHYLTRANSFERASE"/>
    <property type="match status" value="1"/>
</dbReference>
<evidence type="ECO:0000313" key="9">
    <source>
        <dbReference type="Proteomes" id="UP000095463"/>
    </source>
</evidence>
<proteinExistence type="inferred from homology"/>
<evidence type="ECO:0000256" key="4">
    <source>
        <dbReference type="ARBA" id="ARBA00048391"/>
    </source>
</evidence>
<evidence type="ECO:0000259" key="6">
    <source>
        <dbReference type="Pfam" id="PF05175"/>
    </source>
</evidence>
<name>A0A1E5XPS5_9HYPH</name>
<keyword evidence="9" id="KW-1185">Reference proteome</keyword>
<dbReference type="Pfam" id="PF17827">
    <property type="entry name" value="PrmC_N"/>
    <property type="match status" value="1"/>
</dbReference>
<evidence type="ECO:0000256" key="5">
    <source>
        <dbReference type="HAMAP-Rule" id="MF_02126"/>
    </source>
</evidence>
<feature type="domain" description="Methyltransferase small" evidence="6">
    <location>
        <begin position="111"/>
        <end position="194"/>
    </location>
</feature>
<keyword evidence="1 5" id="KW-0489">Methyltransferase</keyword>
<sequence>MNVGAAWRGVRDLFRKAGIDTAELDARLFAEAAFEMDRLELVNREREAVPAKQLKALEAFAARRLKGEPVVRILGEKEFWGLSFKLNAATLVPRPETELLVERGLEVIGALNSPHILDLGTGTGCIPISLLTEYSDVSAVAVDLSAEALEMARLNANRHGVGNRFTTLKGSWFDPLEPGERFDLITSNPPYIESAVIAGLMPEVREHDPRLALDGGPDGLAAYRAIAAEAGLFLAADGVLLLEIGSGQGHTVSDIFVGAGFAEVDVVPDLAGLDRMVVARLNSAP</sequence>
<dbReference type="InterPro" id="IPR029063">
    <property type="entry name" value="SAM-dependent_MTases_sf"/>
</dbReference>
<dbReference type="HAMAP" id="MF_02126">
    <property type="entry name" value="RF_methyltr_PrmC"/>
    <property type="match status" value="1"/>
</dbReference>
<dbReference type="EMBL" id="LAJE02000198">
    <property type="protein sequence ID" value="OEO30571.1"/>
    <property type="molecule type" value="Genomic_DNA"/>
</dbReference>
<dbReference type="CDD" id="cd02440">
    <property type="entry name" value="AdoMet_MTases"/>
    <property type="match status" value="1"/>
</dbReference>
<dbReference type="EC" id="2.1.1.297" evidence="5"/>
<dbReference type="InterPro" id="IPR004556">
    <property type="entry name" value="HemK-like"/>
</dbReference>
<dbReference type="InterPro" id="IPR019874">
    <property type="entry name" value="RF_methyltr_PrmC"/>
</dbReference>
<protein>
    <recommendedName>
        <fullName evidence="5">Release factor glutamine methyltransferase</fullName>
        <shortName evidence="5">RF MTase</shortName>
        <ecNumber evidence="5">2.1.1.297</ecNumber>
    </recommendedName>
    <alternativeName>
        <fullName evidence="5">N5-glutamine methyltransferase PrmC</fullName>
    </alternativeName>
    <alternativeName>
        <fullName evidence="5">Protein-(glutamine-N5) MTase PrmC</fullName>
    </alternativeName>
    <alternativeName>
        <fullName evidence="5">Protein-glutamine N-methyltransferase PrmC</fullName>
    </alternativeName>
</protein>
<dbReference type="Gene3D" id="3.40.50.150">
    <property type="entry name" value="Vaccinia Virus protein VP39"/>
    <property type="match status" value="1"/>
</dbReference>
<evidence type="ECO:0000256" key="3">
    <source>
        <dbReference type="ARBA" id="ARBA00022691"/>
    </source>
</evidence>
<gene>
    <name evidence="5" type="primary">prmC</name>
    <name evidence="8" type="ORF">VW23_020705</name>
</gene>
<dbReference type="Proteomes" id="UP000095463">
    <property type="component" value="Unassembled WGS sequence"/>
</dbReference>
<feature type="domain" description="Release factor glutamine methyltransferase N-terminal" evidence="7">
    <location>
        <begin position="6"/>
        <end position="75"/>
    </location>
</feature>
<dbReference type="NCBIfam" id="TIGR00536">
    <property type="entry name" value="hemK_fam"/>
    <property type="match status" value="1"/>
</dbReference>